<dbReference type="CDD" id="cd00586">
    <property type="entry name" value="4HBT"/>
    <property type="match status" value="1"/>
</dbReference>
<evidence type="ECO:0000313" key="2">
    <source>
        <dbReference type="Proteomes" id="UP000228930"/>
    </source>
</evidence>
<comment type="caution">
    <text evidence="1">The sequence shown here is derived from an EMBL/GenBank/DDBJ whole genome shotgun (WGS) entry which is preliminary data.</text>
</comment>
<dbReference type="InterPro" id="IPR029069">
    <property type="entry name" value="HotDog_dom_sf"/>
</dbReference>
<evidence type="ECO:0000313" key="1">
    <source>
        <dbReference type="EMBL" id="PIT00366.1"/>
    </source>
</evidence>
<dbReference type="SUPFAM" id="SSF54637">
    <property type="entry name" value="Thioesterase/thiol ester dehydrase-isomerase"/>
    <property type="match status" value="1"/>
</dbReference>
<dbReference type="Pfam" id="PF13279">
    <property type="entry name" value="4HBT_2"/>
    <property type="match status" value="1"/>
</dbReference>
<gene>
    <name evidence="1" type="ORF">TSA1_06055</name>
</gene>
<proteinExistence type="predicted"/>
<sequence>MTAFSYSRRLNWSECDPGGIVFFPNYAKWAVDGLNEMLQAGGYTPNGKLPDGGTEGIPCVEFNMRFFDAPHLNAMVDHQIVVRRIGKSSFTLCHLFSGDGRSYAEVLDTRVWAVHGERGLRKSALPPEVLAILNTRKDPVSGE</sequence>
<protein>
    <recommendedName>
        <fullName evidence="3">4-hydroxybenzoyl-CoA thioesterase</fullName>
    </recommendedName>
</protein>
<dbReference type="AlphaFoldDB" id="A0A2M6U6Z5"/>
<evidence type="ECO:0008006" key="3">
    <source>
        <dbReference type="Google" id="ProtNLM"/>
    </source>
</evidence>
<dbReference type="Gene3D" id="3.10.129.10">
    <property type="entry name" value="Hotdog Thioesterase"/>
    <property type="match status" value="1"/>
</dbReference>
<dbReference type="EMBL" id="LFJC01000003">
    <property type="protein sequence ID" value="PIT00366.1"/>
    <property type="molecule type" value="Genomic_DNA"/>
</dbReference>
<keyword evidence="2" id="KW-1185">Reference proteome</keyword>
<reference evidence="1 2" key="1">
    <citation type="submission" date="2015-06" db="EMBL/GenBank/DDBJ databases">
        <title>Comparative genome analysis of nirS-carrying Bradyrhizobium sp. strains.</title>
        <authorList>
            <person name="Ishii S."/>
            <person name="Jang J."/>
            <person name="Nishizawa T."/>
            <person name="Senoo K."/>
        </authorList>
    </citation>
    <scope>NUCLEOTIDE SEQUENCE [LARGE SCALE GENOMIC DNA]</scope>
    <source>
        <strain evidence="1 2">TSA1</strain>
    </source>
</reference>
<dbReference type="Proteomes" id="UP000228930">
    <property type="component" value="Unassembled WGS sequence"/>
</dbReference>
<accession>A0A2M6U6Z5</accession>
<organism evidence="1 2">
    <name type="scientific">Bradyrhizobium nitroreducens</name>
    <dbReference type="NCBI Taxonomy" id="709803"/>
    <lineage>
        <taxon>Bacteria</taxon>
        <taxon>Pseudomonadati</taxon>
        <taxon>Pseudomonadota</taxon>
        <taxon>Alphaproteobacteria</taxon>
        <taxon>Hyphomicrobiales</taxon>
        <taxon>Nitrobacteraceae</taxon>
        <taxon>Bradyrhizobium</taxon>
    </lineage>
</organism>
<name>A0A2M6U6Z5_9BRAD</name>
<dbReference type="RefSeq" id="WP_100175590.1">
    <property type="nucleotide sequence ID" value="NZ_LFJC01000003.1"/>
</dbReference>